<dbReference type="Pfam" id="PF02518">
    <property type="entry name" value="HATPase_c"/>
    <property type="match status" value="1"/>
</dbReference>
<dbReference type="InterPro" id="IPR020846">
    <property type="entry name" value="MFS_dom"/>
</dbReference>
<feature type="transmembrane region" description="Helical" evidence="11">
    <location>
        <begin position="268"/>
        <end position="288"/>
    </location>
</feature>
<feature type="transmembrane region" description="Helical" evidence="11">
    <location>
        <begin position="474"/>
        <end position="497"/>
    </location>
</feature>
<dbReference type="EMBL" id="JASVWF010000010">
    <property type="protein sequence ID" value="MDL5160310.1"/>
    <property type="molecule type" value="Genomic_DNA"/>
</dbReference>
<dbReference type="Pfam" id="PF08376">
    <property type="entry name" value="NIT"/>
    <property type="match status" value="1"/>
</dbReference>
<name>A0ABT7MI42_9PSEU</name>
<keyword evidence="8 11" id="KW-1133">Transmembrane helix</keyword>
<dbReference type="Pfam" id="PF07690">
    <property type="entry name" value="MFS_1"/>
    <property type="match status" value="1"/>
</dbReference>
<dbReference type="InterPro" id="IPR013587">
    <property type="entry name" value="Nitrate/nitrite_sensing"/>
</dbReference>
<feature type="transmembrane region" description="Helical" evidence="11">
    <location>
        <begin position="364"/>
        <end position="386"/>
    </location>
</feature>
<evidence type="ECO:0000256" key="11">
    <source>
        <dbReference type="SAM" id="Phobius"/>
    </source>
</evidence>
<feature type="compositionally biased region" description="Pro residues" evidence="10">
    <location>
        <begin position="1217"/>
        <end position="1227"/>
    </location>
</feature>
<evidence type="ECO:0000256" key="5">
    <source>
        <dbReference type="ARBA" id="ARBA00022679"/>
    </source>
</evidence>
<dbReference type="Pfam" id="PF00083">
    <property type="entry name" value="Sugar_tr"/>
    <property type="match status" value="1"/>
</dbReference>
<keyword evidence="9 11" id="KW-0472">Membrane</keyword>
<feature type="domain" description="HAMP" evidence="13">
    <location>
        <begin position="797"/>
        <end position="867"/>
    </location>
</feature>
<evidence type="ECO:0000259" key="12">
    <source>
        <dbReference type="PROSITE" id="PS50850"/>
    </source>
</evidence>
<feature type="domain" description="Major facilitator superfamily (MFS) profile" evidence="12">
    <location>
        <begin position="10"/>
        <end position="417"/>
    </location>
</feature>
<feature type="region of interest" description="Disordered" evidence="10">
    <location>
        <begin position="419"/>
        <end position="466"/>
    </location>
</feature>
<dbReference type="Gene3D" id="3.30.565.10">
    <property type="entry name" value="Histidine kinase-like ATPase, C-terminal domain"/>
    <property type="match status" value="1"/>
</dbReference>
<feature type="transmembrane region" description="Helical" evidence="11">
    <location>
        <begin position="774"/>
        <end position="796"/>
    </location>
</feature>
<evidence type="ECO:0000256" key="8">
    <source>
        <dbReference type="ARBA" id="ARBA00022989"/>
    </source>
</evidence>
<feature type="transmembrane region" description="Helical" evidence="11">
    <location>
        <begin position="234"/>
        <end position="256"/>
    </location>
</feature>
<dbReference type="PROSITE" id="PS00216">
    <property type="entry name" value="SUGAR_TRANSPORT_1"/>
    <property type="match status" value="1"/>
</dbReference>
<feature type="transmembrane region" description="Helical" evidence="11">
    <location>
        <begin position="159"/>
        <end position="179"/>
    </location>
</feature>
<dbReference type="SUPFAM" id="SSF55874">
    <property type="entry name" value="ATPase domain of HSP90 chaperone/DNA topoisomerase II/histidine kinase"/>
    <property type="match status" value="1"/>
</dbReference>
<feature type="transmembrane region" description="Helical" evidence="11">
    <location>
        <begin position="113"/>
        <end position="138"/>
    </location>
</feature>
<dbReference type="Gene3D" id="1.20.1250.20">
    <property type="entry name" value="MFS general substrate transporter like domains"/>
    <property type="match status" value="2"/>
</dbReference>
<keyword evidence="7" id="KW-0418">Kinase</keyword>
<dbReference type="InterPro" id="IPR036890">
    <property type="entry name" value="HATPase_C_sf"/>
</dbReference>
<dbReference type="PROSITE" id="PS00217">
    <property type="entry name" value="SUGAR_TRANSPORT_2"/>
    <property type="match status" value="1"/>
</dbReference>
<dbReference type="InterPro" id="IPR036259">
    <property type="entry name" value="MFS_trans_sf"/>
</dbReference>
<dbReference type="InterPro" id="IPR005828">
    <property type="entry name" value="MFS_sugar_transport-like"/>
</dbReference>
<feature type="transmembrane region" description="Helical" evidence="11">
    <location>
        <begin position="325"/>
        <end position="352"/>
    </location>
</feature>
<dbReference type="RefSeq" id="WP_286056915.1">
    <property type="nucleotide sequence ID" value="NZ_JASVWF010000010.1"/>
</dbReference>
<dbReference type="PANTHER" id="PTHR43045:SF1">
    <property type="entry name" value="SHIKIMATE TRANSPORTER"/>
    <property type="match status" value="1"/>
</dbReference>
<dbReference type="InterPro" id="IPR003594">
    <property type="entry name" value="HATPase_dom"/>
</dbReference>
<dbReference type="InterPro" id="IPR005829">
    <property type="entry name" value="Sugar_transporter_CS"/>
</dbReference>
<feature type="transmembrane region" description="Helical" evidence="11">
    <location>
        <begin position="300"/>
        <end position="319"/>
    </location>
</feature>
<feature type="transmembrane region" description="Helical" evidence="11">
    <location>
        <begin position="83"/>
        <end position="107"/>
    </location>
</feature>
<reference evidence="14 15" key="1">
    <citation type="submission" date="2023-06" db="EMBL/GenBank/DDBJ databases">
        <title>Actinomycetospora Odt1-22.</title>
        <authorList>
            <person name="Supong K."/>
        </authorList>
    </citation>
    <scope>NUCLEOTIDE SEQUENCE [LARGE SCALE GENOMIC DNA]</scope>
    <source>
        <strain evidence="14 15">Odt1-22</strain>
    </source>
</reference>
<dbReference type="InterPro" id="IPR011701">
    <property type="entry name" value="MFS"/>
</dbReference>
<evidence type="ECO:0000256" key="10">
    <source>
        <dbReference type="SAM" id="MobiDB-lite"/>
    </source>
</evidence>
<proteinExistence type="predicted"/>
<evidence type="ECO:0000256" key="6">
    <source>
        <dbReference type="ARBA" id="ARBA00022692"/>
    </source>
</evidence>
<keyword evidence="6 11" id="KW-0812">Transmembrane</keyword>
<feature type="compositionally biased region" description="Low complexity" evidence="10">
    <location>
        <begin position="1096"/>
        <end position="1114"/>
    </location>
</feature>
<dbReference type="PANTHER" id="PTHR43045">
    <property type="entry name" value="SHIKIMATE TRANSPORTER"/>
    <property type="match status" value="1"/>
</dbReference>
<comment type="subcellular location">
    <subcellularLocation>
        <location evidence="1">Cell membrane</location>
        <topology evidence="1">Multi-pass membrane protein</topology>
    </subcellularLocation>
</comment>
<evidence type="ECO:0000256" key="3">
    <source>
        <dbReference type="ARBA" id="ARBA00022475"/>
    </source>
</evidence>
<keyword evidence="4" id="KW-0597">Phosphoprotein</keyword>
<organism evidence="14 15">
    <name type="scientific">Actinomycetospora termitidis</name>
    <dbReference type="NCBI Taxonomy" id="3053470"/>
    <lineage>
        <taxon>Bacteria</taxon>
        <taxon>Bacillati</taxon>
        <taxon>Actinomycetota</taxon>
        <taxon>Actinomycetes</taxon>
        <taxon>Pseudonocardiales</taxon>
        <taxon>Pseudonocardiaceae</taxon>
        <taxon>Actinomycetospora</taxon>
    </lineage>
</organism>
<dbReference type="SMART" id="SM00304">
    <property type="entry name" value="HAMP"/>
    <property type="match status" value="1"/>
</dbReference>
<feature type="transmembrane region" description="Helical" evidence="11">
    <location>
        <begin position="25"/>
        <end position="45"/>
    </location>
</feature>
<dbReference type="CDD" id="cd17369">
    <property type="entry name" value="MFS_ShiA_like"/>
    <property type="match status" value="1"/>
</dbReference>
<comment type="caution">
    <text evidence="14">The sequence shown here is derived from an EMBL/GenBank/DDBJ whole genome shotgun (WGS) entry which is preliminary data.</text>
</comment>
<dbReference type="SUPFAM" id="SSF103473">
    <property type="entry name" value="MFS general substrate transporter"/>
    <property type="match status" value="1"/>
</dbReference>
<feature type="transmembrane region" description="Helical" evidence="11">
    <location>
        <begin position="51"/>
        <end position="71"/>
    </location>
</feature>
<feature type="compositionally biased region" description="Low complexity" evidence="10">
    <location>
        <begin position="434"/>
        <end position="448"/>
    </location>
</feature>
<feature type="transmembrane region" description="Helical" evidence="11">
    <location>
        <begin position="185"/>
        <end position="202"/>
    </location>
</feature>
<evidence type="ECO:0000313" key="14">
    <source>
        <dbReference type="EMBL" id="MDL5160310.1"/>
    </source>
</evidence>
<protein>
    <submittedName>
        <fullName evidence="14">MFS transporter</fullName>
    </submittedName>
</protein>
<keyword evidence="3" id="KW-1003">Cell membrane</keyword>
<keyword evidence="5" id="KW-0808">Transferase</keyword>
<feature type="transmembrane region" description="Helical" evidence="11">
    <location>
        <begin position="392"/>
        <end position="412"/>
    </location>
</feature>
<dbReference type="Proteomes" id="UP001231924">
    <property type="component" value="Unassembled WGS sequence"/>
</dbReference>
<dbReference type="PROSITE" id="PS50850">
    <property type="entry name" value="MFS"/>
    <property type="match status" value="1"/>
</dbReference>
<gene>
    <name evidence="14" type="ORF">QRT03_30380</name>
</gene>
<dbReference type="PROSITE" id="PS50885">
    <property type="entry name" value="HAMP"/>
    <property type="match status" value="1"/>
</dbReference>
<dbReference type="Pfam" id="PF00672">
    <property type="entry name" value="HAMP"/>
    <property type="match status" value="1"/>
</dbReference>
<evidence type="ECO:0000256" key="7">
    <source>
        <dbReference type="ARBA" id="ARBA00022777"/>
    </source>
</evidence>
<sequence>MSASRPMGRLASLCTAASSVEWYDFFLYATASAVVLGPAFFSPLGATGQTLASFATFALAFVARPLGGILFGRIGDRAGRRAALAGSTIAMGVASVLVGLLPGYATIGVAAPVILVVLRLVQGLALGGQWAGSVLLLTESAPAGRRGFWGSIAQLGSPIGGIVSSGLFFLVAAVMPAAAFADWGWRIPFLVSILVVGLGLVLQRRIEESPAFTTREAPPRAPVVEVLRHSFGTVLLAAGLFVAASASLWVYVTYLLSYLPAELGTPRTTALLVLTVTQAFQIPGIVGGATLSDRFGRRRVYLTAAIASLVWAVPAFLLIDHAGTPGLVVALAVAHLVLGAMYGPLAALYTELFAARVRYSGASLGYQLGTVLGGGLAPIIATALFAATGSSLAIAAYLVVVSVITVVAAVLVRGRSGEPLPDDGAPATERFVRPDAPGAARAPGDDAASLPLDDSNDAPLPPGNGRRRSVRTRLVALIAVPTVVAVALGVVGVTGAVRSAAAYGRVAAQADLAAAVTTTAVALDDEQATAAAYVASGRAPALRGPAADAQRRVDVASADLRRRADAVSSDAGTAASTRTRLDQALFRIDALPALRASALSSAVPAGVVVTRYAAVGADLAAVEDEVGQAAADPEIGAGVRALGALSRARAELATERALLGAAYLAGGFEPGGSQALVDADAARTGYTAQFRAAATEAQAQTYDDVVAGPQVDQTEAVLDGVLPTGATPGGPAAARSWDAASSGTLDALHTVESSVVTGVGDRARDLRSGQITTAVVAGLVALAVVIIVLVATILVVRSLTRPLRALRRGALQVADDRLPGLVTRLGSEDPSRVDTTVEPIDVRSDDEIGEVAAAFDEVHREAVRLAAAEARRRRATGALVVNLSRRTQSLVERQITLIDDLESGEDDPGRLGDLFRLDHLATRMRRNGENLLVLGGEEPQRRWTRVMPLLDVLRAAASEVEQYERVEVRGIPDVYVAEDAVSDLVHLHAELIENATAFSSRTSPVRLGATVLSDGTALIEIADRGIGLAEGELEALNERLTVAGEPDDLGPDASRRMGIVVVARLAARLGVRVRLRRGDDAGVTAVVSVPSRLVTATAPEPAPAREGAPRHAGATGSSPQDPVPDGGAGWFGGPAASEPDVQPQDTGTRPFAPTADGTTAEGLPRRRPGANRVAAERDESAPLAPAAAWDRTPTAVRHRYAGMQQGRARAGTETPPRGTPSPTPSPRPRVELRETPNRSAAAVVADPQADGLTADGLPRRSPGANYVPGSAPESLDAPTLQVPAEDAEPAANAGNATSEIDGPAPLRSASWDRSADAVRARFAGFQAGRARARTERHQEAT</sequence>
<evidence type="ECO:0000256" key="4">
    <source>
        <dbReference type="ARBA" id="ARBA00022553"/>
    </source>
</evidence>
<evidence type="ECO:0000256" key="2">
    <source>
        <dbReference type="ARBA" id="ARBA00022448"/>
    </source>
</evidence>
<dbReference type="Gene3D" id="6.10.340.10">
    <property type="match status" value="1"/>
</dbReference>
<accession>A0ABT7MI42</accession>
<dbReference type="InterPro" id="IPR003660">
    <property type="entry name" value="HAMP_dom"/>
</dbReference>
<keyword evidence="15" id="KW-1185">Reference proteome</keyword>
<keyword evidence="2" id="KW-0813">Transport</keyword>
<feature type="region of interest" description="Disordered" evidence="10">
    <location>
        <begin position="1096"/>
        <end position="1315"/>
    </location>
</feature>
<dbReference type="CDD" id="cd06225">
    <property type="entry name" value="HAMP"/>
    <property type="match status" value="1"/>
</dbReference>
<evidence type="ECO:0000259" key="13">
    <source>
        <dbReference type="PROSITE" id="PS50885"/>
    </source>
</evidence>
<evidence type="ECO:0000256" key="9">
    <source>
        <dbReference type="ARBA" id="ARBA00023136"/>
    </source>
</evidence>
<evidence type="ECO:0000256" key="1">
    <source>
        <dbReference type="ARBA" id="ARBA00004651"/>
    </source>
</evidence>
<evidence type="ECO:0000313" key="15">
    <source>
        <dbReference type="Proteomes" id="UP001231924"/>
    </source>
</evidence>